<evidence type="ECO:0000256" key="3">
    <source>
        <dbReference type="ARBA" id="ARBA00022840"/>
    </source>
</evidence>
<sequence>MPAPVPSIVLHDLTFTWPDGHRVLDAVSGSFPPGSTGLVGLNGVGKSTLLRLIGGRLTPTSGSVQAAGVVDYLPQRTDAGPGRAVIDLLGIRSIVDAIAAVERGEIDPALFDTIDTHWDIEEQAAAALSAAGVDIDDLHRPVSTISGGEAMIAALVGIRMRGADIALLDEPTNNLDADGRARVHELIGAWNGPVIVVSHDLELLERMQSTAELRAGSLTLYGGPYSVFREQVAREQEAAERAVRSAEHAVRVEKRQRIAAAERIAHSERQGKKDAVNRKYIGAVVNDRRNSAEKTQGKLRGLLDDRIQSAQRSLHDAESRIRDDDRVSIELPDPAVPSGKRIAELTGTDGRTMVLQGPERIAITGPKGVGKTTLLQGLIAGVAAAPGRAVAVAHVDRIGELSQRLDNLDDAASVIENVARVAPHMPRAELRNQLARLLARGAMVDRPVGTLSGGERFRVALAHVLLADPPPQLIVLDEPTNNLDLHTTEQLIDALSAYRGAMIVVSHDRGLLDRLGLNAEFTLDAAGVLTPTR</sequence>
<dbReference type="InterPro" id="IPR050611">
    <property type="entry name" value="ABCF"/>
</dbReference>
<evidence type="ECO:0000256" key="1">
    <source>
        <dbReference type="ARBA" id="ARBA00022737"/>
    </source>
</evidence>
<keyword evidence="2" id="KW-0547">Nucleotide-binding</keyword>
<dbReference type="EMBL" id="JAZHOV010000004">
    <property type="protein sequence ID" value="MEF2255157.1"/>
    <property type="molecule type" value="Genomic_DNA"/>
</dbReference>
<dbReference type="PANTHER" id="PTHR19211:SF6">
    <property type="entry name" value="BLL7188 PROTEIN"/>
    <property type="match status" value="1"/>
</dbReference>
<dbReference type="PANTHER" id="PTHR19211">
    <property type="entry name" value="ATP-BINDING TRANSPORT PROTEIN-RELATED"/>
    <property type="match status" value="1"/>
</dbReference>
<evidence type="ECO:0000313" key="5">
    <source>
        <dbReference type="EMBL" id="MEF2255157.1"/>
    </source>
</evidence>
<dbReference type="InterPro" id="IPR003593">
    <property type="entry name" value="AAA+_ATPase"/>
</dbReference>
<dbReference type="InterPro" id="IPR027417">
    <property type="entry name" value="P-loop_NTPase"/>
</dbReference>
<keyword evidence="1" id="KW-0677">Repeat</keyword>
<organism evidence="5 6">
    <name type="scientific">Microbacterium schleiferi</name>
    <dbReference type="NCBI Taxonomy" id="69362"/>
    <lineage>
        <taxon>Bacteria</taxon>
        <taxon>Bacillati</taxon>
        <taxon>Actinomycetota</taxon>
        <taxon>Actinomycetes</taxon>
        <taxon>Micrococcales</taxon>
        <taxon>Microbacteriaceae</taxon>
        <taxon>Microbacterium</taxon>
    </lineage>
</organism>
<accession>A0ABU7V660</accession>
<keyword evidence="3 5" id="KW-0067">ATP-binding</keyword>
<reference evidence="5 6" key="1">
    <citation type="submission" date="2024-01" db="EMBL/GenBank/DDBJ databases">
        <title>the genome sequence of strain Microbacterium schleiferi NBRC 15075.</title>
        <authorList>
            <person name="Ding Y."/>
            <person name="Zhang G."/>
        </authorList>
    </citation>
    <scope>NUCLEOTIDE SEQUENCE [LARGE SCALE GENOMIC DNA]</scope>
    <source>
        <strain evidence="5 6">NBRC 15075</strain>
    </source>
</reference>
<protein>
    <submittedName>
        <fullName evidence="5">ABC-F family ATP-binding cassette domain-containing protein</fullName>
    </submittedName>
</protein>
<dbReference type="Pfam" id="PF00005">
    <property type="entry name" value="ABC_tran"/>
    <property type="match status" value="2"/>
</dbReference>
<comment type="caution">
    <text evidence="5">The sequence shown here is derived from an EMBL/GenBank/DDBJ whole genome shotgun (WGS) entry which is preliminary data.</text>
</comment>
<feature type="domain" description="ABC transporter" evidence="4">
    <location>
        <begin position="321"/>
        <end position="528"/>
    </location>
</feature>
<dbReference type="SUPFAM" id="SSF52540">
    <property type="entry name" value="P-loop containing nucleoside triphosphate hydrolases"/>
    <property type="match status" value="2"/>
</dbReference>
<evidence type="ECO:0000256" key="2">
    <source>
        <dbReference type="ARBA" id="ARBA00022741"/>
    </source>
</evidence>
<dbReference type="Proteomes" id="UP001351900">
    <property type="component" value="Unassembled WGS sequence"/>
</dbReference>
<feature type="domain" description="ABC transporter" evidence="4">
    <location>
        <begin position="8"/>
        <end position="240"/>
    </location>
</feature>
<name>A0ABU7V660_9MICO</name>
<dbReference type="RefSeq" id="WP_331791499.1">
    <property type="nucleotide sequence ID" value="NZ_BAAAUO010000012.1"/>
</dbReference>
<evidence type="ECO:0000259" key="4">
    <source>
        <dbReference type="PROSITE" id="PS50893"/>
    </source>
</evidence>
<dbReference type="InterPro" id="IPR003439">
    <property type="entry name" value="ABC_transporter-like_ATP-bd"/>
</dbReference>
<gene>
    <name evidence="5" type="ORF">V2V91_08420</name>
</gene>
<dbReference type="SMART" id="SM00382">
    <property type="entry name" value="AAA"/>
    <property type="match status" value="2"/>
</dbReference>
<dbReference type="Gene3D" id="3.40.50.300">
    <property type="entry name" value="P-loop containing nucleotide triphosphate hydrolases"/>
    <property type="match status" value="2"/>
</dbReference>
<keyword evidence="6" id="KW-1185">Reference proteome</keyword>
<proteinExistence type="predicted"/>
<dbReference type="PROSITE" id="PS50893">
    <property type="entry name" value="ABC_TRANSPORTER_2"/>
    <property type="match status" value="2"/>
</dbReference>
<evidence type="ECO:0000313" key="6">
    <source>
        <dbReference type="Proteomes" id="UP001351900"/>
    </source>
</evidence>
<dbReference type="GO" id="GO:0005524">
    <property type="term" value="F:ATP binding"/>
    <property type="evidence" value="ECO:0007669"/>
    <property type="project" value="UniProtKB-KW"/>
</dbReference>